<accession>A0A553NVQ8</accession>
<dbReference type="Proteomes" id="UP000318571">
    <property type="component" value="Chromosome 1"/>
</dbReference>
<dbReference type="GO" id="GO:0022412">
    <property type="term" value="P:cellular process involved in reproduction in multicellular organism"/>
    <property type="evidence" value="ECO:0007669"/>
    <property type="project" value="UniProtKB-ARBA"/>
</dbReference>
<feature type="region of interest" description="Disordered" evidence="3">
    <location>
        <begin position="14"/>
        <end position="48"/>
    </location>
</feature>
<dbReference type="PROSITE" id="PS51419">
    <property type="entry name" value="RAB"/>
    <property type="match status" value="1"/>
</dbReference>
<dbReference type="AlphaFoldDB" id="A0A553NVQ8"/>
<dbReference type="InterPro" id="IPR001806">
    <property type="entry name" value="Small_GTPase"/>
</dbReference>
<name>A0A553NVQ8_TIGCA</name>
<evidence type="ECO:0000256" key="3">
    <source>
        <dbReference type="SAM" id="MobiDB-lite"/>
    </source>
</evidence>
<comment type="caution">
    <text evidence="4">The sequence shown here is derived from an EMBL/GenBank/DDBJ whole genome shotgun (WGS) entry which is preliminary data.</text>
</comment>
<dbReference type="GO" id="GO:0035006">
    <property type="term" value="P:melanization defense response"/>
    <property type="evidence" value="ECO:0007669"/>
    <property type="project" value="UniProtKB-ARBA"/>
</dbReference>
<dbReference type="PRINTS" id="PR00449">
    <property type="entry name" value="RASTRNSFRMNG"/>
</dbReference>
<evidence type="ECO:0000313" key="5">
    <source>
        <dbReference type="Proteomes" id="UP000318571"/>
    </source>
</evidence>
<sequence>MSGDFYSIAKISEMAKSNESADPQNPLEAPEVPRNEDDSDSEDNTEPIPEIKVVVVGDGAVGKTCLLHEVSLQLWDTAGQEGYERIRTLGYEGTDCFVACFSCKDQVTFSNLSSIWLKELRNFEPNAKILLVGTKADLRGQTDGPNELDGDPDRNKEVSLKKIHKLVRDKKLANYVETSARRGGEDVDRVFHEAIRIVLKQNHKPNNVGQSWKKLICLA</sequence>
<protein>
    <submittedName>
        <fullName evidence="4">Uncharacterized protein</fullName>
    </submittedName>
</protein>
<dbReference type="InterPro" id="IPR003578">
    <property type="entry name" value="Small_GTPase_Rho"/>
</dbReference>
<dbReference type="GO" id="GO:0003006">
    <property type="term" value="P:developmental process involved in reproduction"/>
    <property type="evidence" value="ECO:0007669"/>
    <property type="project" value="UniProtKB-ARBA"/>
</dbReference>
<dbReference type="EMBL" id="VCGU01000010">
    <property type="protein sequence ID" value="TRY69507.1"/>
    <property type="molecule type" value="Genomic_DNA"/>
</dbReference>
<dbReference type="PROSITE" id="PS51421">
    <property type="entry name" value="RAS"/>
    <property type="match status" value="1"/>
</dbReference>
<dbReference type="PANTHER" id="PTHR24072">
    <property type="entry name" value="RHO FAMILY GTPASE"/>
    <property type="match status" value="1"/>
</dbReference>
<keyword evidence="2" id="KW-0342">GTP-binding</keyword>
<evidence type="ECO:0000313" key="4">
    <source>
        <dbReference type="EMBL" id="TRY69507.1"/>
    </source>
</evidence>
<dbReference type="Gene3D" id="3.40.50.300">
    <property type="entry name" value="P-loop containing nucleotide triphosphate hydrolases"/>
    <property type="match status" value="1"/>
</dbReference>
<dbReference type="InterPro" id="IPR027417">
    <property type="entry name" value="P-loop_NTPase"/>
</dbReference>
<dbReference type="GO" id="GO:0001667">
    <property type="term" value="P:ameboidal-type cell migration"/>
    <property type="evidence" value="ECO:0007669"/>
    <property type="project" value="UniProtKB-ARBA"/>
</dbReference>
<keyword evidence="5" id="KW-1185">Reference proteome</keyword>
<evidence type="ECO:0000256" key="1">
    <source>
        <dbReference type="ARBA" id="ARBA00022741"/>
    </source>
</evidence>
<dbReference type="GO" id="GO:0005525">
    <property type="term" value="F:GTP binding"/>
    <property type="evidence" value="ECO:0007669"/>
    <property type="project" value="UniProtKB-KW"/>
</dbReference>
<dbReference type="SMART" id="SM00173">
    <property type="entry name" value="RAS"/>
    <property type="match status" value="1"/>
</dbReference>
<evidence type="ECO:0000256" key="2">
    <source>
        <dbReference type="ARBA" id="ARBA00023134"/>
    </source>
</evidence>
<dbReference type="SMART" id="SM00175">
    <property type="entry name" value="RAB"/>
    <property type="match status" value="1"/>
</dbReference>
<dbReference type="SUPFAM" id="SSF52540">
    <property type="entry name" value="P-loop containing nucleoside triphosphate hydrolases"/>
    <property type="match status" value="1"/>
</dbReference>
<dbReference type="GO" id="GO:0003924">
    <property type="term" value="F:GTPase activity"/>
    <property type="evidence" value="ECO:0007669"/>
    <property type="project" value="InterPro"/>
</dbReference>
<keyword evidence="1" id="KW-0547">Nucleotide-binding</keyword>
<proteinExistence type="predicted"/>
<organism evidence="4 5">
    <name type="scientific">Tigriopus californicus</name>
    <name type="common">Marine copepod</name>
    <dbReference type="NCBI Taxonomy" id="6832"/>
    <lineage>
        <taxon>Eukaryota</taxon>
        <taxon>Metazoa</taxon>
        <taxon>Ecdysozoa</taxon>
        <taxon>Arthropoda</taxon>
        <taxon>Crustacea</taxon>
        <taxon>Multicrustacea</taxon>
        <taxon>Hexanauplia</taxon>
        <taxon>Copepoda</taxon>
        <taxon>Harpacticoida</taxon>
        <taxon>Harpacticidae</taxon>
        <taxon>Tigriopus</taxon>
    </lineage>
</organism>
<gene>
    <name evidence="4" type="ORF">TCAL_09403</name>
</gene>
<dbReference type="STRING" id="6832.A0A553NVQ8"/>
<dbReference type="PROSITE" id="PS51420">
    <property type="entry name" value="RHO"/>
    <property type="match status" value="1"/>
</dbReference>
<dbReference type="Pfam" id="PF00071">
    <property type="entry name" value="Ras"/>
    <property type="match status" value="1"/>
</dbReference>
<reference evidence="4 5" key="1">
    <citation type="journal article" date="2018" name="Nat. Ecol. Evol.">
        <title>Genomic signatures of mitonuclear coevolution across populations of Tigriopus californicus.</title>
        <authorList>
            <person name="Barreto F.S."/>
            <person name="Watson E.T."/>
            <person name="Lima T.G."/>
            <person name="Willett C.S."/>
            <person name="Edmands S."/>
            <person name="Li W."/>
            <person name="Burton R.S."/>
        </authorList>
    </citation>
    <scope>NUCLEOTIDE SEQUENCE [LARGE SCALE GENOMIC DNA]</scope>
    <source>
        <strain evidence="4 5">San Diego</strain>
    </source>
</reference>
<dbReference type="GO" id="GO:0035099">
    <property type="term" value="P:hemocyte migration"/>
    <property type="evidence" value="ECO:0007669"/>
    <property type="project" value="UniProtKB-ARBA"/>
</dbReference>
<dbReference type="GO" id="GO:0007264">
    <property type="term" value="P:small GTPase-mediated signal transduction"/>
    <property type="evidence" value="ECO:0007669"/>
    <property type="project" value="InterPro"/>
</dbReference>
<dbReference type="SMART" id="SM00174">
    <property type="entry name" value="RHO"/>
    <property type="match status" value="1"/>
</dbReference>